<dbReference type="PANTHER" id="PTHR13932:SF5">
    <property type="entry name" value="RADICAL S-ADENOSYL METHIONINE DOMAIN-CONTAINING PROTEIN 1, MITOCHONDRIAL"/>
    <property type="match status" value="1"/>
</dbReference>
<dbReference type="Gene3D" id="3.20.20.70">
    <property type="entry name" value="Aldolase class I"/>
    <property type="match status" value="1"/>
</dbReference>
<protein>
    <recommendedName>
        <fullName evidence="3 10">Heme chaperone HemW</fullName>
    </recommendedName>
</protein>
<dbReference type="InterPro" id="IPR007197">
    <property type="entry name" value="rSAM"/>
</dbReference>
<evidence type="ECO:0000256" key="10">
    <source>
        <dbReference type="RuleBase" id="RU364116"/>
    </source>
</evidence>
<dbReference type="InterPro" id="IPR006638">
    <property type="entry name" value="Elp3/MiaA/NifB-like_rSAM"/>
</dbReference>
<dbReference type="InterPro" id="IPR004559">
    <property type="entry name" value="HemW-like"/>
</dbReference>
<evidence type="ECO:0000256" key="2">
    <source>
        <dbReference type="ARBA" id="ARBA00006100"/>
    </source>
</evidence>
<keyword evidence="8 10" id="KW-0411">Iron-sulfur</keyword>
<organism evidence="12 13">
    <name type="scientific">Geoalkalibacter halelectricus</name>
    <dbReference type="NCBI Taxonomy" id="2847045"/>
    <lineage>
        <taxon>Bacteria</taxon>
        <taxon>Pseudomonadati</taxon>
        <taxon>Thermodesulfobacteriota</taxon>
        <taxon>Desulfuromonadia</taxon>
        <taxon>Desulfuromonadales</taxon>
        <taxon>Geoalkalibacteraceae</taxon>
        <taxon>Geoalkalibacter</taxon>
    </lineage>
</organism>
<dbReference type="InterPro" id="IPR010723">
    <property type="entry name" value="HemN_C"/>
</dbReference>
<keyword evidence="4 10" id="KW-0349">Heme</keyword>
<evidence type="ECO:0000256" key="3">
    <source>
        <dbReference type="ARBA" id="ARBA00017228"/>
    </source>
</evidence>
<evidence type="ECO:0000256" key="1">
    <source>
        <dbReference type="ARBA" id="ARBA00001966"/>
    </source>
</evidence>
<keyword evidence="9 10" id="KW-0143">Chaperone</keyword>
<keyword evidence="10" id="KW-0004">4Fe-4S</keyword>
<dbReference type="Pfam" id="PF04055">
    <property type="entry name" value="Radical_SAM"/>
    <property type="match status" value="1"/>
</dbReference>
<name>A0ABY5ZJK7_9BACT</name>
<evidence type="ECO:0000256" key="4">
    <source>
        <dbReference type="ARBA" id="ARBA00022617"/>
    </source>
</evidence>
<dbReference type="InterPro" id="IPR013785">
    <property type="entry name" value="Aldolase_TIM"/>
</dbReference>
<dbReference type="SFLD" id="SFLDG01082">
    <property type="entry name" value="B12-binding_domain_containing"/>
    <property type="match status" value="1"/>
</dbReference>
<evidence type="ECO:0000256" key="7">
    <source>
        <dbReference type="ARBA" id="ARBA00023004"/>
    </source>
</evidence>
<keyword evidence="13" id="KW-1185">Reference proteome</keyword>
<dbReference type="SFLD" id="SFLDS00029">
    <property type="entry name" value="Radical_SAM"/>
    <property type="match status" value="1"/>
</dbReference>
<keyword evidence="5 10" id="KW-0949">S-adenosyl-L-methionine</keyword>
<comment type="subcellular location">
    <subcellularLocation>
        <location evidence="10">Cytoplasm</location>
    </subcellularLocation>
</comment>
<evidence type="ECO:0000313" key="13">
    <source>
        <dbReference type="Proteomes" id="UP001060414"/>
    </source>
</evidence>
<evidence type="ECO:0000256" key="6">
    <source>
        <dbReference type="ARBA" id="ARBA00022723"/>
    </source>
</evidence>
<accession>A0ABY5ZJK7</accession>
<evidence type="ECO:0000313" key="12">
    <source>
        <dbReference type="EMBL" id="UWZ79322.1"/>
    </source>
</evidence>
<dbReference type="Proteomes" id="UP001060414">
    <property type="component" value="Chromosome"/>
</dbReference>
<dbReference type="SFLD" id="SFLDF00288">
    <property type="entry name" value="HemN-like__clustered_with_nucl"/>
    <property type="match status" value="1"/>
</dbReference>
<dbReference type="SUPFAM" id="SSF102114">
    <property type="entry name" value="Radical SAM enzymes"/>
    <property type="match status" value="1"/>
</dbReference>
<gene>
    <name evidence="12" type="primary">hemW</name>
    <name evidence="12" type="ORF">L9S41_16815</name>
</gene>
<dbReference type="PANTHER" id="PTHR13932">
    <property type="entry name" value="COPROPORPHYRINIGEN III OXIDASE"/>
    <property type="match status" value="1"/>
</dbReference>
<evidence type="ECO:0000256" key="5">
    <source>
        <dbReference type="ARBA" id="ARBA00022691"/>
    </source>
</evidence>
<dbReference type="SFLD" id="SFLDG01065">
    <property type="entry name" value="anaerobic_coproporphyrinogen-I"/>
    <property type="match status" value="1"/>
</dbReference>
<sequence length="377" mass="41647">MSSLYIHVPFCRRKCPYCDFFSVAATPAHLEAYADLLAAQLRWVPREGFFHGPLATVFFGGGTPSLLSAQAVGAVLAAAAQYLGIAAQAEISLEANPGTLDPRTLSGYRAAGVNRLSLGVQSLDAESLQRLGRLHGPAEARRAVAEARAAGFDSLSLDLMFALPGQSLEGLERDIDAFLALEPDHLSCYGLSIEEHTSFHQACARGELLLPDEDTYAAAFNLVHARLTVAGFEHYEISNYARPGHFCRHNQVYWQRRPYLGIGAGAHSFRDRGWGERWAVEGDLEEFRRRLEAGRNPSDLLETFERQGAMAETLYLGLRTRAGVEIAEFQRRFGCTPAQAFPQALRRIASHLRPEPGRLCLGVDGWLLYDHLIEAFF</sequence>
<feature type="domain" description="Radical SAM core" evidence="11">
    <location>
        <begin position="1"/>
        <end position="233"/>
    </location>
</feature>
<comment type="similarity">
    <text evidence="2">Belongs to the anaerobic coproporphyrinogen-III oxidase family. HemW subfamily.</text>
</comment>
<dbReference type="SMART" id="SM00729">
    <property type="entry name" value="Elp3"/>
    <property type="match status" value="1"/>
</dbReference>
<reference evidence="12" key="1">
    <citation type="journal article" date="2022" name="Environ. Microbiol.">
        <title>Geoalkalibacter halelectricus SAP #1 sp. nov. possessing extracellular electron transfer and mineral#reducing capabilities from a haloalkaline environment.</title>
        <authorList>
            <person name="Yadav S."/>
            <person name="Singh R."/>
            <person name="Sundharam S.S."/>
            <person name="Chaudhary S."/>
            <person name="Krishnamurthi S."/>
            <person name="Patil S.A."/>
        </authorList>
    </citation>
    <scope>NUCLEOTIDE SEQUENCE</scope>
    <source>
        <strain evidence="12">SAP-1</strain>
    </source>
</reference>
<keyword evidence="10" id="KW-0963">Cytoplasm</keyword>
<dbReference type="InterPro" id="IPR034505">
    <property type="entry name" value="Coproporphyrinogen-III_oxidase"/>
</dbReference>
<keyword evidence="7 10" id="KW-0408">Iron</keyword>
<keyword evidence="6 10" id="KW-0479">Metal-binding</keyword>
<dbReference type="InterPro" id="IPR058240">
    <property type="entry name" value="rSAM_sf"/>
</dbReference>
<proteinExistence type="inferred from homology"/>
<evidence type="ECO:0000259" key="11">
    <source>
        <dbReference type="PROSITE" id="PS51918"/>
    </source>
</evidence>
<evidence type="ECO:0000256" key="9">
    <source>
        <dbReference type="ARBA" id="ARBA00023186"/>
    </source>
</evidence>
<dbReference type="RefSeq" id="WP_260747678.1">
    <property type="nucleotide sequence ID" value="NZ_CP092109.1"/>
</dbReference>
<dbReference type="SFLD" id="SFLDF00562">
    <property type="entry name" value="HemN-like__clustered_with_heat"/>
    <property type="match status" value="1"/>
</dbReference>
<evidence type="ECO:0000256" key="8">
    <source>
        <dbReference type="ARBA" id="ARBA00023014"/>
    </source>
</evidence>
<comment type="function">
    <text evidence="10">Probably acts as a heme chaperone, transferring heme to an unknown acceptor. Binds one molecule of heme per monomer, possibly covalently. Binds 1 [4Fe-4S] cluster. The cluster is coordinated with 3 cysteines and an exchangeable S-adenosyl-L-methionine.</text>
</comment>
<dbReference type="Pfam" id="PF06969">
    <property type="entry name" value="HemN_C"/>
    <property type="match status" value="1"/>
</dbReference>
<dbReference type="NCBIfam" id="TIGR00539">
    <property type="entry name" value="hemN_rel"/>
    <property type="match status" value="1"/>
</dbReference>
<dbReference type="PROSITE" id="PS51918">
    <property type="entry name" value="RADICAL_SAM"/>
    <property type="match status" value="1"/>
</dbReference>
<dbReference type="EMBL" id="CP092109">
    <property type="protein sequence ID" value="UWZ79322.1"/>
    <property type="molecule type" value="Genomic_DNA"/>
</dbReference>
<comment type="cofactor">
    <cofactor evidence="1">
        <name>[4Fe-4S] cluster</name>
        <dbReference type="ChEBI" id="CHEBI:49883"/>
    </cofactor>
</comment>